<sequence length="40" mass="4660">MTCKWSDPFSEHVLIGRGLDHNSLEALQRANEVEQFIIQF</sequence>
<dbReference type="AlphaFoldDB" id="J9C8C3"/>
<name>J9C8C3_9ZZZZ</name>
<dbReference type="EMBL" id="AMCI01005460">
    <property type="protein sequence ID" value="EJW96105.1"/>
    <property type="molecule type" value="Genomic_DNA"/>
</dbReference>
<proteinExistence type="predicted"/>
<accession>J9C8C3</accession>
<gene>
    <name evidence="1" type="ORF">EVA_15789</name>
</gene>
<evidence type="ECO:0000313" key="1">
    <source>
        <dbReference type="EMBL" id="EJW96105.1"/>
    </source>
</evidence>
<organism evidence="1">
    <name type="scientific">gut metagenome</name>
    <dbReference type="NCBI Taxonomy" id="749906"/>
    <lineage>
        <taxon>unclassified sequences</taxon>
        <taxon>metagenomes</taxon>
        <taxon>organismal metagenomes</taxon>
    </lineage>
</organism>
<protein>
    <submittedName>
        <fullName evidence="1">Uncharacterized protein</fullName>
    </submittedName>
</protein>
<reference evidence="1" key="1">
    <citation type="journal article" date="2012" name="PLoS ONE">
        <title>Gene sets for utilization of primary and secondary nutrition supplies in the distal gut of endangered iberian lynx.</title>
        <authorList>
            <person name="Alcaide M."/>
            <person name="Messina E."/>
            <person name="Richter M."/>
            <person name="Bargiela R."/>
            <person name="Peplies J."/>
            <person name="Huws S.A."/>
            <person name="Newbold C.J."/>
            <person name="Golyshin P.N."/>
            <person name="Simon M.A."/>
            <person name="Lopez G."/>
            <person name="Yakimov M.M."/>
            <person name="Ferrer M."/>
        </authorList>
    </citation>
    <scope>NUCLEOTIDE SEQUENCE</scope>
</reference>
<comment type="caution">
    <text evidence="1">The sequence shown here is derived from an EMBL/GenBank/DDBJ whole genome shotgun (WGS) entry which is preliminary data.</text>
</comment>